<evidence type="ECO:0000256" key="4">
    <source>
        <dbReference type="ARBA" id="ARBA00022692"/>
    </source>
</evidence>
<dbReference type="EMBL" id="BAAAYR010000001">
    <property type="protein sequence ID" value="GAA3561654.1"/>
    <property type="molecule type" value="Genomic_DNA"/>
</dbReference>
<keyword evidence="4 9" id="KW-0812">Transmembrane</keyword>
<dbReference type="InterPro" id="IPR013685">
    <property type="entry name" value="POTRA_FtsQ_type"/>
</dbReference>
<dbReference type="InterPro" id="IPR050487">
    <property type="entry name" value="FtsQ_DivIB"/>
</dbReference>
<keyword evidence="7" id="KW-0131">Cell cycle</keyword>
<evidence type="ECO:0000256" key="6">
    <source>
        <dbReference type="ARBA" id="ARBA00023136"/>
    </source>
</evidence>
<evidence type="ECO:0000256" key="7">
    <source>
        <dbReference type="ARBA" id="ARBA00023306"/>
    </source>
</evidence>
<dbReference type="Pfam" id="PF08478">
    <property type="entry name" value="POTRA_1"/>
    <property type="match status" value="1"/>
</dbReference>
<feature type="compositionally biased region" description="Low complexity" evidence="8">
    <location>
        <begin position="1"/>
        <end position="20"/>
    </location>
</feature>
<evidence type="ECO:0000256" key="3">
    <source>
        <dbReference type="ARBA" id="ARBA00022618"/>
    </source>
</evidence>
<feature type="transmembrane region" description="Helical" evidence="9">
    <location>
        <begin position="33"/>
        <end position="54"/>
    </location>
</feature>
<dbReference type="RefSeq" id="WP_204911412.1">
    <property type="nucleotide sequence ID" value="NZ_BAAAYR010000001.1"/>
</dbReference>
<evidence type="ECO:0000259" key="10">
    <source>
        <dbReference type="PROSITE" id="PS51779"/>
    </source>
</evidence>
<evidence type="ECO:0000256" key="8">
    <source>
        <dbReference type="SAM" id="MobiDB-lite"/>
    </source>
</evidence>
<dbReference type="Pfam" id="PF03799">
    <property type="entry name" value="FtsQ_DivIB_C"/>
    <property type="match status" value="1"/>
</dbReference>
<sequence length="249" mass="26218">MTTTATPPRLRAPQPRPSLAEQRERHRRSRRRTVRVVLALVLAALVGTAAWLVYFSSVLDTRSVAVSGTRELTAEQVTTAAAVPLGVPLARQQLDAVARRATSLPQVSAATVTREWPNTVRVTVTERQPLLAVAQPGGFLVVDKAGVVFAAKTVKPSGVVEVAADPANRPLLVELGSVVLSLPEDVRGQVTSITAATPDSIQLKTTSGITIIWGDSSQSALKAQVAVALLDAGPKTTIDVSAPHTPAVR</sequence>
<gene>
    <name evidence="11" type="ORF">GCM10022197_16600</name>
</gene>
<dbReference type="InterPro" id="IPR005548">
    <property type="entry name" value="Cell_div_FtsQ/DivIB_C"/>
</dbReference>
<comment type="subcellular location">
    <subcellularLocation>
        <location evidence="1">Membrane</location>
    </subcellularLocation>
</comment>
<comment type="caution">
    <text evidence="11">The sequence shown here is derived from an EMBL/GenBank/DDBJ whole genome shotgun (WGS) entry which is preliminary data.</text>
</comment>
<feature type="region of interest" description="Disordered" evidence="8">
    <location>
        <begin position="1"/>
        <end position="27"/>
    </location>
</feature>
<reference evidence="12" key="1">
    <citation type="journal article" date="2019" name="Int. J. Syst. Evol. Microbiol.">
        <title>The Global Catalogue of Microorganisms (GCM) 10K type strain sequencing project: providing services to taxonomists for standard genome sequencing and annotation.</title>
        <authorList>
            <consortium name="The Broad Institute Genomics Platform"/>
            <consortium name="The Broad Institute Genome Sequencing Center for Infectious Disease"/>
            <person name="Wu L."/>
            <person name="Ma J."/>
        </authorList>
    </citation>
    <scope>NUCLEOTIDE SEQUENCE [LARGE SCALE GENOMIC DNA]</scope>
    <source>
        <strain evidence="12">JCM 16540</strain>
    </source>
</reference>
<keyword evidence="2" id="KW-1003">Cell membrane</keyword>
<protein>
    <submittedName>
        <fullName evidence="11">FtsQ-type POTRA domain-containing protein</fullName>
    </submittedName>
</protein>
<keyword evidence="6 9" id="KW-0472">Membrane</keyword>
<dbReference type="PROSITE" id="PS51779">
    <property type="entry name" value="POTRA"/>
    <property type="match status" value="1"/>
</dbReference>
<keyword evidence="5 9" id="KW-1133">Transmembrane helix</keyword>
<keyword evidence="12" id="KW-1185">Reference proteome</keyword>
<dbReference type="Gene3D" id="3.10.20.310">
    <property type="entry name" value="membrane protein fhac"/>
    <property type="match status" value="1"/>
</dbReference>
<evidence type="ECO:0000256" key="2">
    <source>
        <dbReference type="ARBA" id="ARBA00022475"/>
    </source>
</evidence>
<evidence type="ECO:0000256" key="9">
    <source>
        <dbReference type="SAM" id="Phobius"/>
    </source>
</evidence>
<evidence type="ECO:0000313" key="12">
    <source>
        <dbReference type="Proteomes" id="UP001500767"/>
    </source>
</evidence>
<dbReference type="InterPro" id="IPR034746">
    <property type="entry name" value="POTRA"/>
</dbReference>
<evidence type="ECO:0000313" key="11">
    <source>
        <dbReference type="EMBL" id="GAA3561654.1"/>
    </source>
</evidence>
<feature type="domain" description="POTRA" evidence="10">
    <location>
        <begin position="59"/>
        <end position="127"/>
    </location>
</feature>
<accession>A0ABP6X7I9</accession>
<keyword evidence="3" id="KW-0132">Cell division</keyword>
<organism evidence="11 12">
    <name type="scientific">Microlunatus spumicola</name>
    <dbReference type="NCBI Taxonomy" id="81499"/>
    <lineage>
        <taxon>Bacteria</taxon>
        <taxon>Bacillati</taxon>
        <taxon>Actinomycetota</taxon>
        <taxon>Actinomycetes</taxon>
        <taxon>Propionibacteriales</taxon>
        <taxon>Propionibacteriaceae</taxon>
        <taxon>Microlunatus</taxon>
    </lineage>
</organism>
<evidence type="ECO:0000256" key="5">
    <source>
        <dbReference type="ARBA" id="ARBA00022989"/>
    </source>
</evidence>
<proteinExistence type="predicted"/>
<dbReference type="PANTHER" id="PTHR37820:SF1">
    <property type="entry name" value="CELL DIVISION PROTEIN FTSQ"/>
    <property type="match status" value="1"/>
</dbReference>
<dbReference type="Proteomes" id="UP001500767">
    <property type="component" value="Unassembled WGS sequence"/>
</dbReference>
<dbReference type="PANTHER" id="PTHR37820">
    <property type="entry name" value="CELL DIVISION PROTEIN DIVIB"/>
    <property type="match status" value="1"/>
</dbReference>
<evidence type="ECO:0000256" key="1">
    <source>
        <dbReference type="ARBA" id="ARBA00004370"/>
    </source>
</evidence>
<name>A0ABP6X7I9_9ACTN</name>